<dbReference type="AlphaFoldDB" id="A0AAW1NTZ0"/>
<evidence type="ECO:0000256" key="1">
    <source>
        <dbReference type="SAM" id="MobiDB-lite"/>
    </source>
</evidence>
<comment type="caution">
    <text evidence="2">The sequence shown here is derived from an EMBL/GenBank/DDBJ whole genome shotgun (WGS) entry which is preliminary data.</text>
</comment>
<gene>
    <name evidence="2" type="ORF">WJX73_002016</name>
</gene>
<organism evidence="2 3">
    <name type="scientific">Symbiochloris irregularis</name>
    <dbReference type="NCBI Taxonomy" id="706552"/>
    <lineage>
        <taxon>Eukaryota</taxon>
        <taxon>Viridiplantae</taxon>
        <taxon>Chlorophyta</taxon>
        <taxon>core chlorophytes</taxon>
        <taxon>Trebouxiophyceae</taxon>
        <taxon>Trebouxiales</taxon>
        <taxon>Trebouxiaceae</taxon>
        <taxon>Symbiochloris</taxon>
    </lineage>
</organism>
<feature type="region of interest" description="Disordered" evidence="1">
    <location>
        <begin position="79"/>
        <end position="123"/>
    </location>
</feature>
<dbReference type="EMBL" id="JALJOQ010000109">
    <property type="protein sequence ID" value="KAK9797068.1"/>
    <property type="molecule type" value="Genomic_DNA"/>
</dbReference>
<evidence type="ECO:0000313" key="3">
    <source>
        <dbReference type="Proteomes" id="UP001465755"/>
    </source>
</evidence>
<evidence type="ECO:0000313" key="2">
    <source>
        <dbReference type="EMBL" id="KAK9797068.1"/>
    </source>
</evidence>
<feature type="compositionally biased region" description="Basic and acidic residues" evidence="1">
    <location>
        <begin position="104"/>
        <end position="123"/>
    </location>
</feature>
<sequence length="123" mass="12974">MASQACTAAPGRLALAGSSGVKRLSVSCRATAVPKRDQSQLHRRSALLLAAAPLLFTATSYAKDAEAAKKAKEERLAQLKSAAQDMKETGKAEAAFSDSGYAVSDDKSPNIHTRQEEGLRKGK</sequence>
<dbReference type="Proteomes" id="UP001465755">
    <property type="component" value="Unassembled WGS sequence"/>
</dbReference>
<keyword evidence="3" id="KW-1185">Reference proteome</keyword>
<proteinExistence type="predicted"/>
<protein>
    <submittedName>
        <fullName evidence="2">Uncharacterized protein</fullName>
    </submittedName>
</protein>
<accession>A0AAW1NTZ0</accession>
<name>A0AAW1NTZ0_9CHLO</name>
<reference evidence="2 3" key="1">
    <citation type="journal article" date="2024" name="Nat. Commun.">
        <title>Phylogenomics reveals the evolutionary origins of lichenization in chlorophyte algae.</title>
        <authorList>
            <person name="Puginier C."/>
            <person name="Libourel C."/>
            <person name="Otte J."/>
            <person name="Skaloud P."/>
            <person name="Haon M."/>
            <person name="Grisel S."/>
            <person name="Petersen M."/>
            <person name="Berrin J.G."/>
            <person name="Delaux P.M."/>
            <person name="Dal Grande F."/>
            <person name="Keller J."/>
        </authorList>
    </citation>
    <scope>NUCLEOTIDE SEQUENCE [LARGE SCALE GENOMIC DNA]</scope>
    <source>
        <strain evidence="2 3">SAG 2036</strain>
    </source>
</reference>